<dbReference type="Gene3D" id="3.40.630.30">
    <property type="match status" value="1"/>
</dbReference>
<evidence type="ECO:0000313" key="2">
    <source>
        <dbReference type="EMBL" id="TDC35494.1"/>
    </source>
</evidence>
<dbReference type="Proteomes" id="UP000295075">
    <property type="component" value="Unassembled WGS sequence"/>
</dbReference>
<reference evidence="2 3" key="1">
    <citation type="submission" date="2019-03" db="EMBL/GenBank/DDBJ databases">
        <title>Draft genome sequences of novel Actinobacteria.</title>
        <authorList>
            <person name="Sahin N."/>
            <person name="Ay H."/>
            <person name="Saygin H."/>
        </authorList>
    </citation>
    <scope>NUCLEOTIDE SEQUENCE [LARGE SCALE GENOMIC DNA]</scope>
    <source>
        <strain evidence="2 3">JCM 30547</strain>
    </source>
</reference>
<dbReference type="AlphaFoldDB" id="A0A4R4QIK2"/>
<dbReference type="GO" id="GO:0034069">
    <property type="term" value="F:aminoglycoside N-acetyltransferase activity"/>
    <property type="evidence" value="ECO:0007669"/>
    <property type="project" value="TreeGrafter"/>
</dbReference>
<keyword evidence="3" id="KW-1185">Reference proteome</keyword>
<dbReference type="PROSITE" id="PS51186">
    <property type="entry name" value="GNAT"/>
    <property type="match status" value="1"/>
</dbReference>
<evidence type="ECO:0000259" key="1">
    <source>
        <dbReference type="PROSITE" id="PS51186"/>
    </source>
</evidence>
<dbReference type="PANTHER" id="PTHR37817">
    <property type="entry name" value="N-ACETYLTRANSFERASE EIS"/>
    <property type="match status" value="1"/>
</dbReference>
<comment type="caution">
    <text evidence="2">The sequence shown here is derived from an EMBL/GenBank/DDBJ whole genome shotgun (WGS) entry which is preliminary data.</text>
</comment>
<sequence>MQTTSGLRRSTQARSRALAVDRNRIPPLPAAAADIQGSMHTARRIAGLAAQLAANRAFLLSWDRGQAADSERGLVMYRSEVQYAPLNGVLRINDCDIDRALTDARQNFAGLPWVWWVGPDSAPETADELLRRGAAELERLPVLVMDASLAASVQAPAGIAIDRVRGPAELTEFVLAHSFAASLRAPDVRLMVAHEAALLRAERVDLFAARAGGRIVGTSMAWVSHGVTGIYLVGTHPDFRGSGIGTALTAAAVRAGEARGGQVAALTASAMGEPVYRRMGFSEVTQYRLLSVPTWSEPN</sequence>
<gene>
    <name evidence="2" type="ORF">E1261_01115</name>
</gene>
<dbReference type="InterPro" id="IPR016181">
    <property type="entry name" value="Acyl_CoA_acyltransferase"/>
</dbReference>
<keyword evidence="2" id="KW-0808">Transferase</keyword>
<dbReference type="InterPro" id="IPR000182">
    <property type="entry name" value="GNAT_dom"/>
</dbReference>
<protein>
    <submittedName>
        <fullName evidence="2">GNAT family N-acetyltransferase</fullName>
    </submittedName>
</protein>
<dbReference type="SUPFAM" id="SSF55729">
    <property type="entry name" value="Acyl-CoA N-acyltransferases (Nat)"/>
    <property type="match status" value="1"/>
</dbReference>
<name>A0A4R4QIK2_9ACTN</name>
<accession>A0A4R4QIK2</accession>
<dbReference type="GO" id="GO:0030649">
    <property type="term" value="P:aminoglycoside antibiotic catabolic process"/>
    <property type="evidence" value="ECO:0007669"/>
    <property type="project" value="TreeGrafter"/>
</dbReference>
<dbReference type="PANTHER" id="PTHR37817:SF1">
    <property type="entry name" value="N-ACETYLTRANSFERASE EIS"/>
    <property type="match status" value="1"/>
</dbReference>
<proteinExistence type="predicted"/>
<dbReference type="EMBL" id="SMKA01000002">
    <property type="protein sequence ID" value="TDC35494.1"/>
    <property type="molecule type" value="Genomic_DNA"/>
</dbReference>
<feature type="domain" description="N-acetyltransferase" evidence="1">
    <location>
        <begin position="162"/>
        <end position="299"/>
    </location>
</feature>
<dbReference type="CDD" id="cd04301">
    <property type="entry name" value="NAT_SF"/>
    <property type="match status" value="1"/>
</dbReference>
<organism evidence="2 3">
    <name type="scientific">Kribbella albertanoniae</name>
    <dbReference type="NCBI Taxonomy" id="1266829"/>
    <lineage>
        <taxon>Bacteria</taxon>
        <taxon>Bacillati</taxon>
        <taxon>Actinomycetota</taxon>
        <taxon>Actinomycetes</taxon>
        <taxon>Propionibacteriales</taxon>
        <taxon>Kribbellaceae</taxon>
        <taxon>Kribbella</taxon>
    </lineage>
</organism>
<dbReference type="InterPro" id="IPR051554">
    <property type="entry name" value="Acetyltransferase_Eis"/>
</dbReference>
<evidence type="ECO:0000313" key="3">
    <source>
        <dbReference type="Proteomes" id="UP000295075"/>
    </source>
</evidence>
<dbReference type="Pfam" id="PF13508">
    <property type="entry name" value="Acetyltransf_7"/>
    <property type="match status" value="1"/>
</dbReference>
<dbReference type="OrthoDB" id="5243104at2"/>